<accession>A0A562ZPV2</accession>
<dbReference type="EMBL" id="VOBQ01000011">
    <property type="protein sequence ID" value="TWO70609.1"/>
    <property type="molecule type" value="Genomic_DNA"/>
</dbReference>
<keyword evidence="2" id="KW-1133">Transmembrane helix</keyword>
<keyword evidence="4" id="KW-0012">Acyltransferase</keyword>
<feature type="transmembrane region" description="Helical" evidence="2">
    <location>
        <begin position="389"/>
        <end position="407"/>
    </location>
</feature>
<dbReference type="Proteomes" id="UP000318199">
    <property type="component" value="Unassembled WGS sequence"/>
</dbReference>
<dbReference type="AlphaFoldDB" id="A0A562ZPV2"/>
<reference evidence="4 5" key="1">
    <citation type="submission" date="2019-07" db="EMBL/GenBank/DDBJ databases">
        <title>Caenimonas sedimenti sp. nov., isolated from activated sludge.</title>
        <authorList>
            <person name="Xu J."/>
        </authorList>
    </citation>
    <scope>NUCLEOTIDE SEQUENCE [LARGE SCALE GENOMIC DNA]</scope>
    <source>
        <strain evidence="4 5">HX-9-20</strain>
    </source>
</reference>
<feature type="transmembrane region" description="Helical" evidence="2">
    <location>
        <begin position="136"/>
        <end position="153"/>
    </location>
</feature>
<evidence type="ECO:0000256" key="1">
    <source>
        <dbReference type="SAM" id="MobiDB-lite"/>
    </source>
</evidence>
<keyword evidence="2" id="KW-0472">Membrane</keyword>
<dbReference type="GO" id="GO:0000271">
    <property type="term" value="P:polysaccharide biosynthetic process"/>
    <property type="evidence" value="ECO:0007669"/>
    <property type="project" value="TreeGrafter"/>
</dbReference>
<evidence type="ECO:0000259" key="3">
    <source>
        <dbReference type="Pfam" id="PF01757"/>
    </source>
</evidence>
<evidence type="ECO:0000313" key="5">
    <source>
        <dbReference type="Proteomes" id="UP000318199"/>
    </source>
</evidence>
<proteinExistence type="predicted"/>
<feature type="domain" description="Acyltransferase 3" evidence="3">
    <location>
        <begin position="91"/>
        <end position="429"/>
    </location>
</feature>
<evidence type="ECO:0000313" key="4">
    <source>
        <dbReference type="EMBL" id="TWO70609.1"/>
    </source>
</evidence>
<keyword evidence="5" id="KW-1185">Reference proteome</keyword>
<comment type="caution">
    <text evidence="4">The sequence shown here is derived from an EMBL/GenBank/DDBJ whole genome shotgun (WGS) entry which is preliminary data.</text>
</comment>
<feature type="region of interest" description="Disordered" evidence="1">
    <location>
        <begin position="1"/>
        <end position="23"/>
    </location>
</feature>
<feature type="transmembrane region" description="Helical" evidence="2">
    <location>
        <begin position="413"/>
        <end position="433"/>
    </location>
</feature>
<gene>
    <name evidence="4" type="ORF">FN976_13705</name>
</gene>
<dbReference type="InterPro" id="IPR050879">
    <property type="entry name" value="Acyltransferase_3"/>
</dbReference>
<name>A0A562ZPV2_9BURK</name>
<dbReference type="GO" id="GO:0016020">
    <property type="term" value="C:membrane"/>
    <property type="evidence" value="ECO:0007669"/>
    <property type="project" value="TreeGrafter"/>
</dbReference>
<feature type="transmembrane region" description="Helical" evidence="2">
    <location>
        <begin position="173"/>
        <end position="193"/>
    </location>
</feature>
<dbReference type="InterPro" id="IPR002656">
    <property type="entry name" value="Acyl_transf_3_dom"/>
</dbReference>
<dbReference type="OrthoDB" id="9814807at2"/>
<protein>
    <submittedName>
        <fullName evidence="4">Acyltransferase</fullName>
    </submittedName>
</protein>
<dbReference type="PANTHER" id="PTHR23028:SF131">
    <property type="entry name" value="BLR2367 PROTEIN"/>
    <property type="match status" value="1"/>
</dbReference>
<feature type="transmembrane region" description="Helical" evidence="2">
    <location>
        <begin position="355"/>
        <end position="377"/>
    </location>
</feature>
<keyword evidence="4" id="KW-0808">Transferase</keyword>
<dbReference type="GO" id="GO:0016747">
    <property type="term" value="F:acyltransferase activity, transferring groups other than amino-acyl groups"/>
    <property type="evidence" value="ECO:0007669"/>
    <property type="project" value="InterPro"/>
</dbReference>
<feature type="transmembrane region" description="Helical" evidence="2">
    <location>
        <begin position="279"/>
        <end position="304"/>
    </location>
</feature>
<keyword evidence="2" id="KW-0812">Transmembrane</keyword>
<sequence>MLAPSATLGPAARGHGPGAGRSQLARVPAGLRALSPVARRAAARCAAHGEALPGLGAWPDRPPTISRFTPPAQRLPLLQPTAPAPRARHFDGIDILRGVAALLVLAYHVKEIVPWAGSPREGLGWFIQEGWLGVDIFLGISGFVIAWTAFAGVDAEGTDFRRNFIRHRLARIVPLYLLTCLVVIFLIDARWLLVQPVDKLWAHLVSHALFIHNLFPGTHGSINGPSWSIGLEMQFYAVMCLLAPRLLKMRPAALVLTCVLVAAAWRTGVAIATEDMNGIVRFIYATQLPGVIDQFGLGIGLALLLRTRPGLLAPGWGRFALAAGAAAALFALAATLQMPTGYLNSPAQIVWWRPILSLACTSLLIAALTLPIASAAVLRPLRYLGELSYGIYLWHMPVLLALTRSIPELQAERLLLAVLLGATALAAATWHLLEKPCIQKYRRPQSQAAPGKPQPD</sequence>
<dbReference type="Pfam" id="PF01757">
    <property type="entry name" value="Acyl_transf_3"/>
    <property type="match status" value="1"/>
</dbReference>
<organism evidence="4 5">
    <name type="scientific">Caenimonas sedimenti</name>
    <dbReference type="NCBI Taxonomy" id="2596921"/>
    <lineage>
        <taxon>Bacteria</taxon>
        <taxon>Pseudomonadati</taxon>
        <taxon>Pseudomonadota</taxon>
        <taxon>Betaproteobacteria</taxon>
        <taxon>Burkholderiales</taxon>
        <taxon>Comamonadaceae</taxon>
        <taxon>Caenimonas</taxon>
    </lineage>
</organism>
<feature type="transmembrane region" description="Helical" evidence="2">
    <location>
        <begin position="254"/>
        <end position="273"/>
    </location>
</feature>
<dbReference type="PANTHER" id="PTHR23028">
    <property type="entry name" value="ACETYLTRANSFERASE"/>
    <property type="match status" value="1"/>
</dbReference>
<evidence type="ECO:0000256" key="2">
    <source>
        <dbReference type="SAM" id="Phobius"/>
    </source>
</evidence>
<feature type="transmembrane region" description="Helical" evidence="2">
    <location>
        <begin position="316"/>
        <end position="335"/>
    </location>
</feature>